<evidence type="ECO:0000256" key="9">
    <source>
        <dbReference type="SAM" id="Phobius"/>
    </source>
</evidence>
<dbReference type="InterPro" id="IPR022535">
    <property type="entry name" value="Golgi_pH-regulator_cons_dom"/>
</dbReference>
<comment type="catalytic activity">
    <reaction evidence="7">
        <text>bromide(in) = bromide(out)</text>
        <dbReference type="Rhea" id="RHEA:75383"/>
        <dbReference type="ChEBI" id="CHEBI:15858"/>
    </reaction>
</comment>
<feature type="transmembrane region" description="Helical" evidence="9">
    <location>
        <begin position="424"/>
        <end position="445"/>
    </location>
</feature>
<comment type="similarity">
    <text evidence="2">Belongs to the Golgi pH regulator (TC 1.A.38) family.</text>
</comment>
<keyword evidence="5 9" id="KW-0472">Membrane</keyword>
<feature type="transmembrane region" description="Helical" evidence="9">
    <location>
        <begin position="150"/>
        <end position="170"/>
    </location>
</feature>
<proteinExistence type="inferred from homology"/>
<comment type="subcellular location">
    <subcellularLocation>
        <location evidence="1">Membrane</location>
        <topology evidence="1">Multi-pass membrane protein</topology>
    </subcellularLocation>
</comment>
<organism evidence="12">
    <name type="scientific">Schistocephalus solidus</name>
    <name type="common">Tapeworm</name>
    <dbReference type="NCBI Taxonomy" id="70667"/>
    <lineage>
        <taxon>Eukaryota</taxon>
        <taxon>Metazoa</taxon>
        <taxon>Spiralia</taxon>
        <taxon>Lophotrochozoa</taxon>
        <taxon>Platyhelminthes</taxon>
        <taxon>Cestoda</taxon>
        <taxon>Eucestoda</taxon>
        <taxon>Diphyllobothriidea</taxon>
        <taxon>Diphyllobothriidae</taxon>
        <taxon>Schistocephalus</taxon>
    </lineage>
</organism>
<evidence type="ECO:0000256" key="6">
    <source>
        <dbReference type="ARBA" id="ARBA00024145"/>
    </source>
</evidence>
<dbReference type="PANTHER" id="PTHR15948:SF0">
    <property type="entry name" value="GOLGI PH REGULATOR A-RELATED"/>
    <property type="match status" value="1"/>
</dbReference>
<dbReference type="GO" id="GO:0032580">
    <property type="term" value="C:Golgi cisterna membrane"/>
    <property type="evidence" value="ECO:0007669"/>
    <property type="project" value="TreeGrafter"/>
</dbReference>
<dbReference type="GO" id="GO:0008308">
    <property type="term" value="F:voltage-gated monoatomic anion channel activity"/>
    <property type="evidence" value="ECO:0007669"/>
    <property type="project" value="TreeGrafter"/>
</dbReference>
<keyword evidence="4 9" id="KW-1133">Transmembrane helix</keyword>
<evidence type="ECO:0000256" key="4">
    <source>
        <dbReference type="ARBA" id="ARBA00022989"/>
    </source>
</evidence>
<accession>A0A0X3P8H9</accession>
<comment type="catalytic activity">
    <reaction evidence="8">
        <text>fluoride(in) = fluoride(out)</text>
        <dbReference type="Rhea" id="RHEA:76159"/>
        <dbReference type="ChEBI" id="CHEBI:17051"/>
    </reaction>
</comment>
<evidence type="ECO:0000259" key="11">
    <source>
        <dbReference type="Pfam" id="PF12537"/>
    </source>
</evidence>
<feature type="transmembrane region" description="Helical" evidence="9">
    <location>
        <begin position="286"/>
        <end position="312"/>
    </location>
</feature>
<sequence length="460" mass="53164">MSFVTDSFIIIVSQLFFFLGGWLFFLRKLFRDYEVQQKIVLMVFSFTFSLSCLTFELVIFEILDILESSSRRFHWRLVLVITLVDVIIVLPIVISHYLAVSLRFIPNKSTFRLGVSLSFFLVYLYLFWKLGDSFPISSPRHSLFSIEPCIGRVGVIGVTIMALLSGFGAVNYPYTCMSLFAQPVSQEDIQASEKRLLQTYGMLLAKKRRLVQVETERKCATTNSSNRFWGVIKAVGTSFVNSSVSTKALREEIVSLEEVSRHLFLELHNLRCAQERIEFSRTLKGLYFNFLGYFFCVYCIWKIFVSTINILFNRVGLQDPITRGIDIAVHYFGFEFNVKFWSQQISFWLVGVIVVTSIRGLLITLTKFFYAIASTKSSNVIVLLIAHIMGTYFLSSVVLLRMNMTAEYRTILTQILGDLQFHFYHRWFDVIFLVSAVSSIFFLYIAHKQVTETRSDLHSM</sequence>
<dbReference type="Pfam" id="PF12537">
    <property type="entry name" value="GPHR_N"/>
    <property type="match status" value="1"/>
</dbReference>
<evidence type="ECO:0000313" key="12">
    <source>
        <dbReference type="EMBL" id="JAP48058.1"/>
    </source>
</evidence>
<evidence type="ECO:0000256" key="7">
    <source>
        <dbReference type="ARBA" id="ARBA00035085"/>
    </source>
</evidence>
<feature type="transmembrane region" description="Helical" evidence="9">
    <location>
        <begin position="345"/>
        <end position="369"/>
    </location>
</feature>
<feature type="domain" description="Golgi pH regulator conserved" evidence="11">
    <location>
        <begin position="144"/>
        <end position="210"/>
    </location>
</feature>
<name>A0A0X3P8H9_SCHSO</name>
<dbReference type="InterPro" id="IPR015672">
    <property type="entry name" value="GPHR/GTG"/>
</dbReference>
<evidence type="ECO:0000256" key="8">
    <source>
        <dbReference type="ARBA" id="ARBA00044702"/>
    </source>
</evidence>
<dbReference type="InterPro" id="IPR025969">
    <property type="entry name" value="ABA_GPCR_dom"/>
</dbReference>
<evidence type="ECO:0000256" key="2">
    <source>
        <dbReference type="ARBA" id="ARBA00009478"/>
    </source>
</evidence>
<feature type="transmembrane region" description="Helical" evidence="9">
    <location>
        <begin position="6"/>
        <end position="27"/>
    </location>
</feature>
<feature type="transmembrane region" description="Helical" evidence="9">
    <location>
        <begin position="111"/>
        <end position="130"/>
    </location>
</feature>
<gene>
    <name evidence="12" type="primary">GPHRB</name>
    <name evidence="12" type="ORF">TR105179</name>
</gene>
<evidence type="ECO:0000256" key="3">
    <source>
        <dbReference type="ARBA" id="ARBA00022692"/>
    </source>
</evidence>
<comment type="catalytic activity">
    <reaction evidence="6">
        <text>iodide(out) = iodide(in)</text>
        <dbReference type="Rhea" id="RHEA:66324"/>
        <dbReference type="ChEBI" id="CHEBI:16382"/>
    </reaction>
</comment>
<evidence type="ECO:0000256" key="5">
    <source>
        <dbReference type="ARBA" id="ARBA00023136"/>
    </source>
</evidence>
<feature type="transmembrane region" description="Helical" evidence="9">
    <location>
        <begin position="75"/>
        <end position="99"/>
    </location>
</feature>
<dbReference type="AlphaFoldDB" id="A0A0X3P8H9"/>
<dbReference type="PANTHER" id="PTHR15948">
    <property type="entry name" value="G-PROTEIN COUPLED RECEPTOR 89-RELATED"/>
    <property type="match status" value="1"/>
</dbReference>
<keyword evidence="3 9" id="KW-0812">Transmembrane</keyword>
<feature type="domain" description="Abscisic acid G-protein coupled receptor-like" evidence="10">
    <location>
        <begin position="279"/>
        <end position="448"/>
    </location>
</feature>
<evidence type="ECO:0000259" key="10">
    <source>
        <dbReference type="Pfam" id="PF12430"/>
    </source>
</evidence>
<dbReference type="Pfam" id="PF12430">
    <property type="entry name" value="ABA_GPCR"/>
    <property type="match status" value="1"/>
</dbReference>
<dbReference type="GO" id="GO:0051452">
    <property type="term" value="P:intracellular pH reduction"/>
    <property type="evidence" value="ECO:0007669"/>
    <property type="project" value="TreeGrafter"/>
</dbReference>
<evidence type="ECO:0000256" key="1">
    <source>
        <dbReference type="ARBA" id="ARBA00004141"/>
    </source>
</evidence>
<reference evidence="12" key="1">
    <citation type="submission" date="2016-01" db="EMBL/GenBank/DDBJ databases">
        <title>Reference transcriptome for the parasite Schistocephalus solidus: insights into the molecular evolution of parasitism.</title>
        <authorList>
            <person name="Hebert F.O."/>
            <person name="Grambauer S."/>
            <person name="Barber I."/>
            <person name="Landry C.R."/>
            <person name="Aubin-Horth N."/>
        </authorList>
    </citation>
    <scope>NUCLEOTIDE SEQUENCE</scope>
</reference>
<dbReference type="EMBL" id="GEEE01015167">
    <property type="protein sequence ID" value="JAP48058.1"/>
    <property type="molecule type" value="Transcribed_RNA"/>
</dbReference>
<feature type="transmembrane region" description="Helical" evidence="9">
    <location>
        <begin position="39"/>
        <end position="63"/>
    </location>
</feature>
<protein>
    <submittedName>
        <fullName evidence="12">Golgi pH regulator B</fullName>
    </submittedName>
</protein>
<feature type="transmembrane region" description="Helical" evidence="9">
    <location>
        <begin position="381"/>
        <end position="404"/>
    </location>
</feature>